<keyword evidence="2" id="KW-1185">Reference proteome</keyword>
<dbReference type="EMBL" id="LKBA01000002">
    <property type="protein sequence ID" value="KPN64683.1"/>
    <property type="molecule type" value="Genomic_DNA"/>
</dbReference>
<sequence length="93" mass="10635">MTKFIEVSDGGYVWHIPLLKVAEHRAAHYAQSEDQQQEEVQFVLNDHFEGIDWFQNNMNFEDVADVAELLETPEPKIAPDMGTAECEIVEVAE</sequence>
<reference evidence="1 2" key="1">
    <citation type="submission" date="2015-09" db="EMBL/GenBank/DDBJ databases">
        <title>Draft genome sequence of Aliiroseovarius crassostreae CV919-312TSm, the causative agent of Roseovarius Oyster Disease (formerly Juvenile Oyster Disease).</title>
        <authorList>
            <person name="Kessner L."/>
            <person name="Spinard E."/>
            <person name="Nelson D."/>
        </authorList>
    </citation>
    <scope>NUCLEOTIDE SEQUENCE [LARGE SCALE GENOMIC DNA]</scope>
    <source>
        <strain evidence="1 2">CV919-312</strain>
    </source>
</reference>
<dbReference type="RefSeq" id="WP_055187515.1">
    <property type="nucleotide sequence ID" value="NZ_FPBS01000062.1"/>
</dbReference>
<proteinExistence type="predicted"/>
<dbReference type="AlphaFoldDB" id="A0A0N8IC20"/>
<dbReference type="STRING" id="154981.AKJ29_00160"/>
<dbReference type="Proteomes" id="UP000050471">
    <property type="component" value="Unassembled WGS sequence"/>
</dbReference>
<protein>
    <submittedName>
        <fullName evidence="1">Uncharacterized protein</fullName>
    </submittedName>
</protein>
<evidence type="ECO:0000313" key="1">
    <source>
        <dbReference type="EMBL" id="KPN64683.1"/>
    </source>
</evidence>
<gene>
    <name evidence="1" type="ORF">AKJ29_00160</name>
</gene>
<comment type="caution">
    <text evidence="1">The sequence shown here is derived from an EMBL/GenBank/DDBJ whole genome shotgun (WGS) entry which is preliminary data.</text>
</comment>
<name>A0A0N8IC20_9RHOB</name>
<organism evidence="1 2">
    <name type="scientific">Aliiroseovarius crassostreae</name>
    <dbReference type="NCBI Taxonomy" id="154981"/>
    <lineage>
        <taxon>Bacteria</taxon>
        <taxon>Pseudomonadati</taxon>
        <taxon>Pseudomonadota</taxon>
        <taxon>Alphaproteobacteria</taxon>
        <taxon>Rhodobacterales</taxon>
        <taxon>Paracoccaceae</taxon>
        <taxon>Aliiroseovarius</taxon>
    </lineage>
</organism>
<accession>A0A0N8IC20</accession>
<evidence type="ECO:0000313" key="2">
    <source>
        <dbReference type="Proteomes" id="UP000050471"/>
    </source>
</evidence>